<sequence>MNIFHHVQRRCLLLYFSIILTAGLAGSAAAQSVDGLPAPPGQIIVGPVFIRGDGSVPSIINGAQANAYLGQTHEPFSFLDSAPAVVVRTSTPTQYVRFYSPEGAKATGNAGASTALGSFLAGSNTVRGLTPAQIKDALALPWLPEDVTIVTIPAGTCILVGTGGPVLGHFPGVPGRSGYPAGPWGKGGPAQEYLIGTSANPGCEGAQRLSPSDYVNQQPVGAYALAYTPRAGGGNAGAVANALDHAMLPPLFSDMDSIYNALDLLNVGDPTPLRLALTQLDGEIYADAPSVAINVGQMFLDVLHDQTHLARSLTGLNNGSGLRPWMSSFGGGGALFGGNDVHGLGYGGGGGAVGVDYVFNPSLQAGVAAAYVRSAFNTSGISGSGSLDSFALGTYAGYAAGNIYIDGALGYSYNSAAANRTIAFPGVSREAFANWAASAFLSRVEAGYHFALVDRATITPFASMQGIVVGQDGFGESGAGAISLRVNAATTASALGVLGTEFAYDIPVNSVALNVAARVGWAHDYADTHRGVVAGFQGLSDASFAVAGVNAPRDAAAVGLRLTLPWQPGDLFIRYDGILASKASINSATAGLRVSF</sequence>
<feature type="domain" description="Autotransporter" evidence="2">
    <location>
        <begin position="317"/>
        <end position="596"/>
    </location>
</feature>
<name>A0A8B6M474_METTU</name>
<accession>A0A8B6M474</accession>
<dbReference type="InterPro" id="IPR036709">
    <property type="entry name" value="Autotransporte_beta_dom_sf"/>
</dbReference>
<dbReference type="SMART" id="SM00869">
    <property type="entry name" value="Autotransporter"/>
    <property type="match status" value="1"/>
</dbReference>
<protein>
    <recommendedName>
        <fullName evidence="2">Autotransporter domain-containing protein</fullName>
    </recommendedName>
</protein>
<evidence type="ECO:0000313" key="3">
    <source>
        <dbReference type="EMBL" id="VTZ49638.1"/>
    </source>
</evidence>
<evidence type="ECO:0000313" key="4">
    <source>
        <dbReference type="Proteomes" id="UP000485880"/>
    </source>
</evidence>
<comment type="caution">
    <text evidence="3">The sequence shown here is derived from an EMBL/GenBank/DDBJ whole genome shotgun (WGS) entry which is preliminary data.</text>
</comment>
<dbReference type="EMBL" id="CABFMQ020000074">
    <property type="protein sequence ID" value="VTZ49638.1"/>
    <property type="molecule type" value="Genomic_DNA"/>
</dbReference>
<reference evidence="3 4" key="1">
    <citation type="submission" date="2019-05" db="EMBL/GenBank/DDBJ databases">
        <authorList>
            <person name="Farhan Ul Haque M."/>
        </authorList>
    </citation>
    <scope>NUCLEOTIDE SEQUENCE [LARGE SCALE GENOMIC DNA]</scope>
    <source>
        <strain evidence="3">2</strain>
    </source>
</reference>
<keyword evidence="4" id="KW-1185">Reference proteome</keyword>
<gene>
    <name evidence="3" type="ORF">MPC4_180044</name>
</gene>
<dbReference type="AlphaFoldDB" id="A0A8B6M474"/>
<organism evidence="3 4">
    <name type="scientific">Methylocella tundrae</name>
    <dbReference type="NCBI Taxonomy" id="227605"/>
    <lineage>
        <taxon>Bacteria</taxon>
        <taxon>Pseudomonadati</taxon>
        <taxon>Pseudomonadota</taxon>
        <taxon>Alphaproteobacteria</taxon>
        <taxon>Hyphomicrobiales</taxon>
        <taxon>Beijerinckiaceae</taxon>
        <taxon>Methylocella</taxon>
    </lineage>
</organism>
<dbReference type="Proteomes" id="UP000485880">
    <property type="component" value="Unassembled WGS sequence"/>
</dbReference>
<dbReference type="InterPro" id="IPR005546">
    <property type="entry name" value="Autotransporte_beta"/>
</dbReference>
<dbReference type="Pfam" id="PF03797">
    <property type="entry name" value="Autotransporter"/>
    <property type="match status" value="1"/>
</dbReference>
<dbReference type="Gene3D" id="2.40.128.130">
    <property type="entry name" value="Autotransporter beta-domain"/>
    <property type="match status" value="1"/>
</dbReference>
<dbReference type="PROSITE" id="PS51208">
    <property type="entry name" value="AUTOTRANSPORTER"/>
    <property type="match status" value="1"/>
</dbReference>
<proteinExistence type="predicted"/>
<keyword evidence="1" id="KW-0732">Signal</keyword>
<feature type="signal peptide" evidence="1">
    <location>
        <begin position="1"/>
        <end position="30"/>
    </location>
</feature>
<evidence type="ECO:0000256" key="1">
    <source>
        <dbReference type="SAM" id="SignalP"/>
    </source>
</evidence>
<evidence type="ECO:0000259" key="2">
    <source>
        <dbReference type="PROSITE" id="PS51208"/>
    </source>
</evidence>
<feature type="chain" id="PRO_5032680050" description="Autotransporter domain-containing protein" evidence="1">
    <location>
        <begin position="31"/>
        <end position="596"/>
    </location>
</feature>
<dbReference type="SUPFAM" id="SSF103515">
    <property type="entry name" value="Autotransporter"/>
    <property type="match status" value="1"/>
</dbReference>